<dbReference type="Pfam" id="PF01337">
    <property type="entry name" value="Barstar"/>
    <property type="match status" value="1"/>
</dbReference>
<dbReference type="Gene3D" id="3.30.370.10">
    <property type="entry name" value="Barstar-like"/>
    <property type="match status" value="1"/>
</dbReference>
<dbReference type="STRING" id="1048205.AB852_14335"/>
<comment type="caution">
    <text evidence="3">The sequence shown here is derived from an EMBL/GenBank/DDBJ whole genome shotgun (WGS) entry which is preliminary data.</text>
</comment>
<proteinExistence type="inferred from homology"/>
<accession>A0A1Q4V7Z4</accession>
<evidence type="ECO:0000256" key="1">
    <source>
        <dbReference type="ARBA" id="ARBA00006845"/>
    </source>
</evidence>
<reference evidence="3 4" key="1">
    <citation type="submission" date="2015-06" db="EMBL/GenBank/DDBJ databases">
        <title>Cloning and characterization of the uncialamcin biosynthetic gene cluster.</title>
        <authorList>
            <person name="Yan X."/>
            <person name="Huang T."/>
            <person name="Ge H."/>
            <person name="Shen B."/>
        </authorList>
    </citation>
    <scope>NUCLEOTIDE SEQUENCE [LARGE SCALE GENOMIC DNA]</scope>
    <source>
        <strain evidence="3 4">DCA2648</strain>
    </source>
</reference>
<comment type="similarity">
    <text evidence="1">Belongs to the barstar family.</text>
</comment>
<sequence length="98" mass="10936">MTDSELVIDLRGQPIETLEDFWDAVAGPCGLPVWFGRNLDAWADTIDTRGISDVIDRHDLLTVHVEQRGFFTGQHPDALSLADVFDGQRNRLVVHPPA</sequence>
<dbReference type="Proteomes" id="UP000186455">
    <property type="component" value="Unassembled WGS sequence"/>
</dbReference>
<dbReference type="EMBL" id="LFBV01000003">
    <property type="protein sequence ID" value="OKH93879.1"/>
    <property type="molecule type" value="Genomic_DNA"/>
</dbReference>
<evidence type="ECO:0000259" key="2">
    <source>
        <dbReference type="Pfam" id="PF01337"/>
    </source>
</evidence>
<organism evidence="3 4">
    <name type="scientific">Streptomyces uncialis</name>
    <dbReference type="NCBI Taxonomy" id="1048205"/>
    <lineage>
        <taxon>Bacteria</taxon>
        <taxon>Bacillati</taxon>
        <taxon>Actinomycetota</taxon>
        <taxon>Actinomycetes</taxon>
        <taxon>Kitasatosporales</taxon>
        <taxon>Streptomycetaceae</taxon>
        <taxon>Streptomyces</taxon>
    </lineage>
</organism>
<protein>
    <recommendedName>
        <fullName evidence="2">Barstar (barnase inhibitor) domain-containing protein</fullName>
    </recommendedName>
</protein>
<dbReference type="RefSeq" id="WP_073788125.1">
    <property type="nucleotide sequence ID" value="NZ_CP108638.1"/>
</dbReference>
<keyword evidence="4" id="KW-1185">Reference proteome</keyword>
<dbReference type="InterPro" id="IPR000468">
    <property type="entry name" value="Barstar"/>
</dbReference>
<evidence type="ECO:0000313" key="4">
    <source>
        <dbReference type="Proteomes" id="UP000186455"/>
    </source>
</evidence>
<dbReference type="SUPFAM" id="SSF52038">
    <property type="entry name" value="Barstar-related"/>
    <property type="match status" value="1"/>
</dbReference>
<dbReference type="AlphaFoldDB" id="A0A1Q4V7Z4"/>
<name>A0A1Q4V7Z4_9ACTN</name>
<dbReference type="InterPro" id="IPR035905">
    <property type="entry name" value="Barstar-like_sf"/>
</dbReference>
<gene>
    <name evidence="3" type="ORF">AB852_14335</name>
</gene>
<feature type="domain" description="Barstar (barnase inhibitor)" evidence="2">
    <location>
        <begin position="7"/>
        <end position="86"/>
    </location>
</feature>
<evidence type="ECO:0000313" key="3">
    <source>
        <dbReference type="EMBL" id="OKH93879.1"/>
    </source>
</evidence>